<keyword evidence="6" id="KW-1185">Reference proteome</keyword>
<dbReference type="Proteomes" id="UP000231279">
    <property type="component" value="Unassembled WGS sequence"/>
</dbReference>
<evidence type="ECO:0000313" key="6">
    <source>
        <dbReference type="Proteomes" id="UP000231279"/>
    </source>
</evidence>
<evidence type="ECO:0000256" key="2">
    <source>
        <dbReference type="SAM" id="MobiDB-lite"/>
    </source>
</evidence>
<name>A0A2G9HSY9_9LAMI</name>
<feature type="region of interest" description="Disordered" evidence="2">
    <location>
        <begin position="26"/>
        <end position="71"/>
    </location>
</feature>
<comment type="caution">
    <text evidence="5">The sequence shown here is derived from an EMBL/GenBank/DDBJ whole genome shotgun (WGS) entry which is preliminary data.</text>
</comment>
<organism evidence="5 6">
    <name type="scientific">Handroanthus impetiginosus</name>
    <dbReference type="NCBI Taxonomy" id="429701"/>
    <lineage>
        <taxon>Eukaryota</taxon>
        <taxon>Viridiplantae</taxon>
        <taxon>Streptophyta</taxon>
        <taxon>Embryophyta</taxon>
        <taxon>Tracheophyta</taxon>
        <taxon>Spermatophyta</taxon>
        <taxon>Magnoliopsida</taxon>
        <taxon>eudicotyledons</taxon>
        <taxon>Gunneridae</taxon>
        <taxon>Pentapetalae</taxon>
        <taxon>asterids</taxon>
        <taxon>lamiids</taxon>
        <taxon>Lamiales</taxon>
        <taxon>Bignoniaceae</taxon>
        <taxon>Crescentiina</taxon>
        <taxon>Tabebuia alliance</taxon>
        <taxon>Handroanthus</taxon>
    </lineage>
</organism>
<dbReference type="InterPro" id="IPR008502">
    <property type="entry name" value="Prolamin-like"/>
</dbReference>
<evidence type="ECO:0000259" key="4">
    <source>
        <dbReference type="Pfam" id="PF05617"/>
    </source>
</evidence>
<dbReference type="AlphaFoldDB" id="A0A2G9HSY9"/>
<feature type="chain" id="PRO_5013600861" description="Prolamin-like domain-containing protein" evidence="3">
    <location>
        <begin position="23"/>
        <end position="181"/>
    </location>
</feature>
<dbReference type="PANTHER" id="PTHR31207:SF35">
    <property type="entry name" value="PROLAMIN-LIKE DOMAIN-CONTAINING PROTEIN"/>
    <property type="match status" value="1"/>
</dbReference>
<keyword evidence="1 3" id="KW-0732">Signal</keyword>
<gene>
    <name evidence="5" type="ORF">CDL12_06674</name>
</gene>
<dbReference type="PANTHER" id="PTHR31207">
    <property type="entry name" value="ECA1 GAMETOGENESIS FAMILY PROTEIN (DUF784)-RELATED-RELATED"/>
    <property type="match status" value="1"/>
</dbReference>
<sequence length="181" mass="20042">MARPTILFVLAILALAMFSAQAIKPPHRNHAPAAPPPLTSKRHRHHALPHRNKHAHNKHTHHAAAPSPVDGNAALPPEPYPDFYAFAGRCLRKLTAECGREIFKGIFGDKAAVSNSCCLELVAMGRRCHRGIVKATLALPELPKREKKEIKRRDARVWSQCVFVSDALKNWNNSSLLPPSV</sequence>
<dbReference type="OrthoDB" id="1368054at2759"/>
<evidence type="ECO:0000256" key="1">
    <source>
        <dbReference type="ARBA" id="ARBA00022729"/>
    </source>
</evidence>
<evidence type="ECO:0000313" key="5">
    <source>
        <dbReference type="EMBL" id="PIN20642.1"/>
    </source>
</evidence>
<protein>
    <recommendedName>
        <fullName evidence="4">Prolamin-like domain-containing protein</fullName>
    </recommendedName>
</protein>
<accession>A0A2G9HSY9</accession>
<reference evidence="6" key="1">
    <citation type="journal article" date="2018" name="Gigascience">
        <title>Genome assembly of the Pink Ipe (Handroanthus impetiginosus, Bignoniaceae), a highly valued, ecologically keystone Neotropical timber forest tree.</title>
        <authorList>
            <person name="Silva-Junior O.B."/>
            <person name="Grattapaglia D."/>
            <person name="Novaes E."/>
            <person name="Collevatti R.G."/>
        </authorList>
    </citation>
    <scope>NUCLEOTIDE SEQUENCE [LARGE SCALE GENOMIC DNA]</scope>
    <source>
        <strain evidence="6">cv. UFG-1</strain>
    </source>
</reference>
<proteinExistence type="predicted"/>
<dbReference type="Pfam" id="PF05617">
    <property type="entry name" value="Prolamin_like"/>
    <property type="match status" value="1"/>
</dbReference>
<feature type="domain" description="Prolamin-like" evidence="4">
    <location>
        <begin position="90"/>
        <end position="161"/>
    </location>
</feature>
<dbReference type="InterPro" id="IPR040220">
    <property type="entry name" value="DD11"/>
</dbReference>
<feature type="signal peptide" evidence="3">
    <location>
        <begin position="1"/>
        <end position="22"/>
    </location>
</feature>
<dbReference type="EMBL" id="NKXS01001076">
    <property type="protein sequence ID" value="PIN20642.1"/>
    <property type="molecule type" value="Genomic_DNA"/>
</dbReference>
<feature type="compositionally biased region" description="Basic residues" evidence="2">
    <location>
        <begin position="40"/>
        <end position="62"/>
    </location>
</feature>
<evidence type="ECO:0000256" key="3">
    <source>
        <dbReference type="SAM" id="SignalP"/>
    </source>
</evidence>